<accession>A0AAF0QQY0</accession>
<feature type="non-terminal residue" evidence="1">
    <location>
        <position position="63"/>
    </location>
</feature>
<dbReference type="AlphaFoldDB" id="A0AAF0QQY0"/>
<name>A0AAF0QQY0_SOLVR</name>
<organism evidence="1 2">
    <name type="scientific">Solanum verrucosum</name>
    <dbReference type="NCBI Taxonomy" id="315347"/>
    <lineage>
        <taxon>Eukaryota</taxon>
        <taxon>Viridiplantae</taxon>
        <taxon>Streptophyta</taxon>
        <taxon>Embryophyta</taxon>
        <taxon>Tracheophyta</taxon>
        <taxon>Spermatophyta</taxon>
        <taxon>Magnoliopsida</taxon>
        <taxon>eudicotyledons</taxon>
        <taxon>Gunneridae</taxon>
        <taxon>Pentapetalae</taxon>
        <taxon>asterids</taxon>
        <taxon>lamiids</taxon>
        <taxon>Solanales</taxon>
        <taxon>Solanaceae</taxon>
        <taxon>Solanoideae</taxon>
        <taxon>Solaneae</taxon>
        <taxon>Solanum</taxon>
    </lineage>
</organism>
<evidence type="ECO:0000313" key="2">
    <source>
        <dbReference type="Proteomes" id="UP001234989"/>
    </source>
</evidence>
<protein>
    <submittedName>
        <fullName evidence="1">Uncharacterized protein</fullName>
    </submittedName>
</protein>
<dbReference type="EMBL" id="CP133615">
    <property type="protein sequence ID" value="WMV27688.1"/>
    <property type="molecule type" value="Genomic_DNA"/>
</dbReference>
<keyword evidence="2" id="KW-1185">Reference proteome</keyword>
<sequence>ALIGPVPVFTLLELHLKRLLIAPSKRKRLLKKIEEEDHGHGNAKIIVSVDPLFSEDSSRLQVI</sequence>
<reference evidence="1" key="1">
    <citation type="submission" date="2023-08" db="EMBL/GenBank/DDBJ databases">
        <title>A de novo genome assembly of Solanum verrucosum Schlechtendal, a Mexican diploid species geographically isolated from the other diploid A-genome species in potato relatives.</title>
        <authorList>
            <person name="Hosaka K."/>
        </authorList>
    </citation>
    <scope>NUCLEOTIDE SEQUENCE</scope>
    <source>
        <tissue evidence="1">Young leaves</tissue>
    </source>
</reference>
<feature type="non-terminal residue" evidence="1">
    <location>
        <position position="1"/>
    </location>
</feature>
<gene>
    <name evidence="1" type="ORF">MTR67_021073</name>
</gene>
<proteinExistence type="predicted"/>
<dbReference type="Proteomes" id="UP001234989">
    <property type="component" value="Chromosome 4"/>
</dbReference>
<evidence type="ECO:0000313" key="1">
    <source>
        <dbReference type="EMBL" id="WMV27688.1"/>
    </source>
</evidence>